<proteinExistence type="predicted"/>
<dbReference type="AlphaFoldDB" id="A0A350H9Q9"/>
<dbReference type="Proteomes" id="UP000264062">
    <property type="component" value="Unassembled WGS sequence"/>
</dbReference>
<dbReference type="InterPro" id="IPR052336">
    <property type="entry name" value="MlaD_Phospholipid_Transporter"/>
</dbReference>
<reference evidence="3 4" key="1">
    <citation type="journal article" date="2018" name="Nat. Biotechnol.">
        <title>A standardized bacterial taxonomy based on genome phylogeny substantially revises the tree of life.</title>
        <authorList>
            <person name="Parks D.H."/>
            <person name="Chuvochina M."/>
            <person name="Waite D.W."/>
            <person name="Rinke C."/>
            <person name="Skarshewski A."/>
            <person name="Chaumeil P.A."/>
            <person name="Hugenholtz P."/>
        </authorList>
    </citation>
    <scope>NUCLEOTIDE SEQUENCE [LARGE SCALE GENOMIC DNA]</scope>
    <source>
        <strain evidence="3">UBA9956</strain>
    </source>
</reference>
<feature type="transmembrane region" description="Helical" evidence="1">
    <location>
        <begin position="6"/>
        <end position="26"/>
    </location>
</feature>
<name>A0A350H9Q9_UNCW3</name>
<comment type="caution">
    <text evidence="3">The sequence shown here is derived from an EMBL/GenBank/DDBJ whole genome shotgun (WGS) entry which is preliminary data.</text>
</comment>
<sequence>MMKKSLTIGIVVMLGLAIMIFVSFYMNKIRIAQSNNYVLVKFDSADGLKVNDEVRFRGVKCGMVDAIILTNDFVLVRLWLDKKIRVKDKSFVALQDFGILGGTKYIFLQPEGENLYSYPSDTLVGEKYDFNIAQIGIILQDIKKIVENAVPEKGKIDAITDTLYSALNKINLMVVKNDVDVRRAVNDIAYASNKVKMVIDSLYPAINSIKKEVDIFSEGSGSVKRILREDTVYLRLNKSLLQLNELLDEMKKNKLIKGCL</sequence>
<keyword evidence="1" id="KW-1133">Transmembrane helix</keyword>
<gene>
    <name evidence="3" type="ORF">DCW38_03745</name>
</gene>
<dbReference type="EMBL" id="DMZY01000111">
    <property type="protein sequence ID" value="HAV92275.1"/>
    <property type="molecule type" value="Genomic_DNA"/>
</dbReference>
<accession>A0A350H9Q9</accession>
<dbReference type="PANTHER" id="PTHR33371:SF4">
    <property type="entry name" value="INTERMEMBRANE PHOSPHOLIPID TRANSPORT SYSTEM BINDING PROTEIN MLAD"/>
    <property type="match status" value="1"/>
</dbReference>
<evidence type="ECO:0000256" key="1">
    <source>
        <dbReference type="SAM" id="Phobius"/>
    </source>
</evidence>
<protein>
    <recommendedName>
        <fullName evidence="2">Mce/MlaD domain-containing protein</fullName>
    </recommendedName>
</protein>
<feature type="domain" description="Mce/MlaD" evidence="2">
    <location>
        <begin position="36"/>
        <end position="110"/>
    </location>
</feature>
<keyword evidence="1" id="KW-0472">Membrane</keyword>
<evidence type="ECO:0000313" key="4">
    <source>
        <dbReference type="Proteomes" id="UP000264062"/>
    </source>
</evidence>
<evidence type="ECO:0000313" key="3">
    <source>
        <dbReference type="EMBL" id="HAV92275.1"/>
    </source>
</evidence>
<dbReference type="InterPro" id="IPR003399">
    <property type="entry name" value="Mce/MlaD"/>
</dbReference>
<evidence type="ECO:0000259" key="2">
    <source>
        <dbReference type="Pfam" id="PF02470"/>
    </source>
</evidence>
<keyword evidence="1" id="KW-0812">Transmembrane</keyword>
<dbReference type="Pfam" id="PF02470">
    <property type="entry name" value="MlaD"/>
    <property type="match status" value="1"/>
</dbReference>
<organism evidence="3 4">
    <name type="scientific">candidate division WOR-3 bacterium</name>
    <dbReference type="NCBI Taxonomy" id="2052148"/>
    <lineage>
        <taxon>Bacteria</taxon>
        <taxon>Bacteria division WOR-3</taxon>
    </lineage>
</organism>
<dbReference type="PANTHER" id="PTHR33371">
    <property type="entry name" value="INTERMEMBRANE PHOSPHOLIPID TRANSPORT SYSTEM BINDING PROTEIN MLAD-RELATED"/>
    <property type="match status" value="1"/>
</dbReference>